<reference evidence="1 2" key="1">
    <citation type="submission" date="2024-05" db="EMBL/GenBank/DDBJ databases">
        <title>Genetic variation in Jamaican populations of the coffee berry borer (Hypothenemus hampei).</title>
        <authorList>
            <person name="Errbii M."/>
            <person name="Myrie A."/>
        </authorList>
    </citation>
    <scope>NUCLEOTIDE SEQUENCE [LARGE SCALE GENOMIC DNA]</scope>
    <source>
        <strain evidence="1">JA-Hopewell-2020-01-JO</strain>
        <tissue evidence="1">Whole body</tissue>
    </source>
</reference>
<protein>
    <submittedName>
        <fullName evidence="1">Uncharacterized protein</fullName>
    </submittedName>
</protein>
<organism evidence="1 2">
    <name type="scientific">Hypothenemus hampei</name>
    <name type="common">Coffee berry borer</name>
    <dbReference type="NCBI Taxonomy" id="57062"/>
    <lineage>
        <taxon>Eukaryota</taxon>
        <taxon>Metazoa</taxon>
        <taxon>Ecdysozoa</taxon>
        <taxon>Arthropoda</taxon>
        <taxon>Hexapoda</taxon>
        <taxon>Insecta</taxon>
        <taxon>Pterygota</taxon>
        <taxon>Neoptera</taxon>
        <taxon>Endopterygota</taxon>
        <taxon>Coleoptera</taxon>
        <taxon>Polyphaga</taxon>
        <taxon>Cucujiformia</taxon>
        <taxon>Curculionidae</taxon>
        <taxon>Scolytinae</taxon>
        <taxon>Hypothenemus</taxon>
    </lineage>
</organism>
<accession>A0ABD1ELH6</accession>
<gene>
    <name evidence="1" type="ORF">ABEB36_008345</name>
</gene>
<dbReference type="GO" id="GO:0071897">
    <property type="term" value="P:DNA biosynthetic process"/>
    <property type="evidence" value="ECO:0007669"/>
    <property type="project" value="UniProtKB-ARBA"/>
</dbReference>
<keyword evidence="2" id="KW-1185">Reference proteome</keyword>
<proteinExistence type="predicted"/>
<name>A0ABD1ELH6_HYPHA</name>
<sequence length="130" mass="15045">MSDITEVFCEYAMEHISNLPVMHANYRRIETDFVSEDHVGMIKKVESFFQSKFDYLGEGIGQNKERQKDLKIKALIKQIRQFLGLAGCFCKFIYDVELKAKGRIRGSEPETNAAAITYDFRSKKFNGVIY</sequence>
<evidence type="ECO:0000313" key="1">
    <source>
        <dbReference type="EMBL" id="KAL1497363.1"/>
    </source>
</evidence>
<dbReference type="EMBL" id="JBDJPC010000006">
    <property type="protein sequence ID" value="KAL1497363.1"/>
    <property type="molecule type" value="Genomic_DNA"/>
</dbReference>
<dbReference type="Proteomes" id="UP001566132">
    <property type="component" value="Unassembled WGS sequence"/>
</dbReference>
<dbReference type="InterPro" id="IPR043502">
    <property type="entry name" value="DNA/RNA_pol_sf"/>
</dbReference>
<comment type="caution">
    <text evidence="1">The sequence shown here is derived from an EMBL/GenBank/DDBJ whole genome shotgun (WGS) entry which is preliminary data.</text>
</comment>
<dbReference type="AlphaFoldDB" id="A0ABD1ELH6"/>
<dbReference type="SUPFAM" id="SSF56672">
    <property type="entry name" value="DNA/RNA polymerases"/>
    <property type="match status" value="1"/>
</dbReference>
<evidence type="ECO:0000313" key="2">
    <source>
        <dbReference type="Proteomes" id="UP001566132"/>
    </source>
</evidence>